<feature type="transmembrane region" description="Helical" evidence="5">
    <location>
        <begin position="12"/>
        <end position="28"/>
    </location>
</feature>
<dbReference type="PANTHER" id="PTHR11040">
    <property type="entry name" value="ZINC/IRON TRANSPORTER"/>
    <property type="match status" value="1"/>
</dbReference>
<dbReference type="InterPro" id="IPR003689">
    <property type="entry name" value="ZIP"/>
</dbReference>
<evidence type="ECO:0000256" key="2">
    <source>
        <dbReference type="ARBA" id="ARBA00022692"/>
    </source>
</evidence>
<feature type="transmembrane region" description="Helical" evidence="5">
    <location>
        <begin position="286"/>
        <end position="307"/>
    </location>
</feature>
<proteinExistence type="predicted"/>
<evidence type="ECO:0000256" key="5">
    <source>
        <dbReference type="SAM" id="Phobius"/>
    </source>
</evidence>
<accession>A0ABM0GYX4</accession>
<evidence type="ECO:0000313" key="7">
    <source>
        <dbReference type="RefSeq" id="XP_002740474.1"/>
    </source>
</evidence>
<keyword evidence="6" id="KW-1185">Reference proteome</keyword>
<name>A0ABM0GYX4_SACKO</name>
<dbReference type="Pfam" id="PF02535">
    <property type="entry name" value="Zip"/>
    <property type="match status" value="1"/>
</dbReference>
<feature type="transmembrane region" description="Helical" evidence="5">
    <location>
        <begin position="196"/>
        <end position="215"/>
    </location>
</feature>
<feature type="transmembrane region" description="Helical" evidence="5">
    <location>
        <begin position="253"/>
        <end position="274"/>
    </location>
</feature>
<sequence>MALKVEFTKTIALFGMLFLNLLFGLLPWKFKNLGEDGTDQRKNLISRILSFLSCFAGGVFLSTCLLDLLPSVRDNLSLVFDRLELYTAFPITEFVMSIGFFIIVIVEQTVLACKENDSQSASDTEEGGVTKPLLEGSWKNGRNHGAINSVDEHNIGHDIDFVDTVDNDRHGQQHSVGHSHSHGHTDPHAHSRFRSYVLILALSLHSVFEGLAVGLQKDNEAVMEIFTALILHKCILAFSLGMNLVQSRLSRGAFFRGLFCFAIMAPIGIAIGIGVMEEASDFTSSLINGILQGLATGTFLYVTFFEVLAHEMNGGKDRLLKVLFMILGFSVICGLLFLHNNVIRPTCYRSAEPV</sequence>
<organism evidence="6 7">
    <name type="scientific">Saccoglossus kowalevskii</name>
    <name type="common">Acorn worm</name>
    <dbReference type="NCBI Taxonomy" id="10224"/>
    <lineage>
        <taxon>Eukaryota</taxon>
        <taxon>Metazoa</taxon>
        <taxon>Hemichordata</taxon>
        <taxon>Enteropneusta</taxon>
        <taxon>Harrimaniidae</taxon>
        <taxon>Saccoglossus</taxon>
    </lineage>
</organism>
<gene>
    <name evidence="7" type="primary">LOC100372290</name>
</gene>
<keyword evidence="4 5" id="KW-0472">Membrane</keyword>
<evidence type="ECO:0000256" key="3">
    <source>
        <dbReference type="ARBA" id="ARBA00022989"/>
    </source>
</evidence>
<keyword evidence="2 5" id="KW-0812">Transmembrane</keyword>
<dbReference type="RefSeq" id="XP_002740474.1">
    <property type="nucleotide sequence ID" value="XM_002740428.1"/>
</dbReference>
<feature type="transmembrane region" description="Helical" evidence="5">
    <location>
        <begin position="319"/>
        <end position="338"/>
    </location>
</feature>
<evidence type="ECO:0000256" key="1">
    <source>
        <dbReference type="ARBA" id="ARBA00004141"/>
    </source>
</evidence>
<reference evidence="7" key="1">
    <citation type="submission" date="2025-08" db="UniProtKB">
        <authorList>
            <consortium name="RefSeq"/>
        </authorList>
    </citation>
    <scope>IDENTIFICATION</scope>
    <source>
        <tissue evidence="7">Testes</tissue>
    </source>
</reference>
<feature type="transmembrane region" description="Helical" evidence="5">
    <location>
        <begin position="221"/>
        <end position="241"/>
    </location>
</feature>
<evidence type="ECO:0000313" key="6">
    <source>
        <dbReference type="Proteomes" id="UP000694865"/>
    </source>
</evidence>
<feature type="transmembrane region" description="Helical" evidence="5">
    <location>
        <begin position="48"/>
        <end position="68"/>
    </location>
</feature>
<dbReference type="Proteomes" id="UP000694865">
    <property type="component" value="Unplaced"/>
</dbReference>
<comment type="subcellular location">
    <subcellularLocation>
        <location evidence="1">Membrane</location>
        <topology evidence="1">Multi-pass membrane protein</topology>
    </subcellularLocation>
</comment>
<keyword evidence="3 5" id="KW-1133">Transmembrane helix</keyword>
<dbReference type="GeneID" id="100372290"/>
<evidence type="ECO:0000256" key="4">
    <source>
        <dbReference type="ARBA" id="ARBA00023136"/>
    </source>
</evidence>
<feature type="transmembrane region" description="Helical" evidence="5">
    <location>
        <begin position="88"/>
        <end position="106"/>
    </location>
</feature>
<protein>
    <submittedName>
        <fullName evidence="7">Zinc transporter ZIP1-like</fullName>
    </submittedName>
</protein>
<dbReference type="PANTHER" id="PTHR11040:SF140">
    <property type="entry name" value="ZRT (ZRT), IRT- (IRT-) LIKE PROTEIN TRANSPORTER"/>
    <property type="match status" value="1"/>
</dbReference>